<organism evidence="1 2">
    <name type="scientific">Chlamydomonas reinhardtii</name>
    <name type="common">Chlamydomonas smithii</name>
    <dbReference type="NCBI Taxonomy" id="3055"/>
    <lineage>
        <taxon>Eukaryota</taxon>
        <taxon>Viridiplantae</taxon>
        <taxon>Chlorophyta</taxon>
        <taxon>core chlorophytes</taxon>
        <taxon>Chlorophyceae</taxon>
        <taxon>CS clade</taxon>
        <taxon>Chlamydomonadales</taxon>
        <taxon>Chlamydomonadaceae</taxon>
        <taxon>Chlamydomonas</taxon>
    </lineage>
</organism>
<dbReference type="RefSeq" id="XP_042917685.1">
    <property type="nucleotide sequence ID" value="XM_043069710.1"/>
</dbReference>
<proteinExistence type="predicted"/>
<dbReference type="Proteomes" id="UP000006906">
    <property type="component" value="Chromosome 13"/>
</dbReference>
<evidence type="ECO:0000313" key="1">
    <source>
        <dbReference type="EMBL" id="PNW74177.1"/>
    </source>
</evidence>
<dbReference type="EMBL" id="CM008974">
    <property type="protein sequence ID" value="PNW74177.1"/>
    <property type="molecule type" value="Genomic_DNA"/>
</dbReference>
<name>A0A2K3D0X7_CHLRE</name>
<dbReference type="AlphaFoldDB" id="A0A2K3D0X7"/>
<sequence length="61" mass="6881">MGRQSRSHRRSGAEPRAFVEARCKAAAVLLGPDGCCKCGTKAARYRHGMYGTCYEWECRRK</sequence>
<gene>
    <name evidence="1" type="ORF">CHLRE_13g588368v5</name>
</gene>
<keyword evidence="2" id="KW-1185">Reference proteome</keyword>
<reference evidence="1 2" key="1">
    <citation type="journal article" date="2007" name="Science">
        <title>The Chlamydomonas genome reveals the evolution of key animal and plant functions.</title>
        <authorList>
            <person name="Merchant S.S."/>
            <person name="Prochnik S.E."/>
            <person name="Vallon O."/>
            <person name="Harris E.H."/>
            <person name="Karpowicz S.J."/>
            <person name="Witman G.B."/>
            <person name="Terry A."/>
            <person name="Salamov A."/>
            <person name="Fritz-Laylin L.K."/>
            <person name="Marechal-Drouard L."/>
            <person name="Marshall W.F."/>
            <person name="Qu L.H."/>
            <person name="Nelson D.R."/>
            <person name="Sanderfoot A.A."/>
            <person name="Spalding M.H."/>
            <person name="Kapitonov V.V."/>
            <person name="Ren Q."/>
            <person name="Ferris P."/>
            <person name="Lindquist E."/>
            <person name="Shapiro H."/>
            <person name="Lucas S.M."/>
            <person name="Grimwood J."/>
            <person name="Schmutz J."/>
            <person name="Cardol P."/>
            <person name="Cerutti H."/>
            <person name="Chanfreau G."/>
            <person name="Chen C.L."/>
            <person name="Cognat V."/>
            <person name="Croft M.T."/>
            <person name="Dent R."/>
            <person name="Dutcher S."/>
            <person name="Fernandez E."/>
            <person name="Fukuzawa H."/>
            <person name="Gonzalez-Ballester D."/>
            <person name="Gonzalez-Halphen D."/>
            <person name="Hallmann A."/>
            <person name="Hanikenne M."/>
            <person name="Hippler M."/>
            <person name="Inwood W."/>
            <person name="Jabbari K."/>
            <person name="Kalanon M."/>
            <person name="Kuras R."/>
            <person name="Lefebvre P.A."/>
            <person name="Lemaire S.D."/>
            <person name="Lobanov A.V."/>
            <person name="Lohr M."/>
            <person name="Manuell A."/>
            <person name="Meier I."/>
            <person name="Mets L."/>
            <person name="Mittag M."/>
            <person name="Mittelmeier T."/>
            <person name="Moroney J.V."/>
            <person name="Moseley J."/>
            <person name="Napoli C."/>
            <person name="Nedelcu A.M."/>
            <person name="Niyogi K."/>
            <person name="Novoselov S.V."/>
            <person name="Paulsen I.T."/>
            <person name="Pazour G."/>
            <person name="Purton S."/>
            <person name="Ral J.P."/>
            <person name="Riano-Pachon D.M."/>
            <person name="Riekhof W."/>
            <person name="Rymarquis L."/>
            <person name="Schroda M."/>
            <person name="Stern D."/>
            <person name="Umen J."/>
            <person name="Willows R."/>
            <person name="Wilson N."/>
            <person name="Zimmer S.L."/>
            <person name="Allmer J."/>
            <person name="Balk J."/>
            <person name="Bisova K."/>
            <person name="Chen C.J."/>
            <person name="Elias M."/>
            <person name="Gendler K."/>
            <person name="Hauser C."/>
            <person name="Lamb M.R."/>
            <person name="Ledford H."/>
            <person name="Long J.C."/>
            <person name="Minagawa J."/>
            <person name="Page M.D."/>
            <person name="Pan J."/>
            <person name="Pootakham W."/>
            <person name="Roje S."/>
            <person name="Rose A."/>
            <person name="Stahlberg E."/>
            <person name="Terauchi A.M."/>
            <person name="Yang P."/>
            <person name="Ball S."/>
            <person name="Bowler C."/>
            <person name="Dieckmann C.L."/>
            <person name="Gladyshev V.N."/>
            <person name="Green P."/>
            <person name="Jorgensen R."/>
            <person name="Mayfield S."/>
            <person name="Mueller-Roeber B."/>
            <person name="Rajamani S."/>
            <person name="Sayre R.T."/>
            <person name="Brokstein P."/>
            <person name="Dubchak I."/>
            <person name="Goodstein D."/>
            <person name="Hornick L."/>
            <person name="Huang Y.W."/>
            <person name="Jhaveri J."/>
            <person name="Luo Y."/>
            <person name="Martinez D."/>
            <person name="Ngau W.C."/>
            <person name="Otillar B."/>
            <person name="Poliakov A."/>
            <person name="Porter A."/>
            <person name="Szajkowski L."/>
            <person name="Werner G."/>
            <person name="Zhou K."/>
            <person name="Grigoriev I.V."/>
            <person name="Rokhsar D.S."/>
            <person name="Grossman A.R."/>
        </authorList>
    </citation>
    <scope>NUCLEOTIDE SEQUENCE [LARGE SCALE GENOMIC DNA]</scope>
    <source>
        <strain evidence="2">CC-503</strain>
    </source>
</reference>
<protein>
    <submittedName>
        <fullName evidence="1">Uncharacterized protein</fullName>
    </submittedName>
</protein>
<dbReference type="InParanoid" id="A0A2K3D0X7"/>
<dbReference type="Gramene" id="PNW74177">
    <property type="protein sequence ID" value="PNW74177"/>
    <property type="gene ID" value="CHLRE_13g588368v5"/>
</dbReference>
<dbReference type="KEGG" id="cre:CHLRE_13g588368v5"/>
<accession>A0A2K3D0X7</accession>
<dbReference type="GeneID" id="66056055"/>
<evidence type="ECO:0000313" key="2">
    <source>
        <dbReference type="Proteomes" id="UP000006906"/>
    </source>
</evidence>